<comment type="caution">
    <text evidence="4">The sequence shown here is derived from an EMBL/GenBank/DDBJ whole genome shotgun (WGS) entry which is preliminary data.</text>
</comment>
<proteinExistence type="predicted"/>
<dbReference type="GO" id="GO:0071949">
    <property type="term" value="F:FAD binding"/>
    <property type="evidence" value="ECO:0007669"/>
    <property type="project" value="InterPro"/>
</dbReference>
<dbReference type="SUPFAM" id="SSF55103">
    <property type="entry name" value="FAD-linked oxidases, C-terminal domain"/>
    <property type="match status" value="1"/>
</dbReference>
<organism evidence="4 5">
    <name type="scientific">Albidovulum inexpectatum</name>
    <dbReference type="NCBI Taxonomy" id="196587"/>
    <lineage>
        <taxon>Bacteria</taxon>
        <taxon>Pseudomonadati</taxon>
        <taxon>Pseudomonadota</taxon>
        <taxon>Alphaproteobacteria</taxon>
        <taxon>Rhodobacterales</taxon>
        <taxon>Paracoccaceae</taxon>
        <taxon>Albidovulum</taxon>
    </lineage>
</organism>
<keyword evidence="2" id="KW-0274">FAD</keyword>
<keyword evidence="5" id="KW-1185">Reference proteome</keyword>
<accession>A0A2S5JLR3</accession>
<dbReference type="EMBL" id="PRDS01000001">
    <property type="protein sequence ID" value="PPB82338.1"/>
    <property type="molecule type" value="Genomic_DNA"/>
</dbReference>
<feature type="domain" description="FAD-binding PCMH-type" evidence="3">
    <location>
        <begin position="1"/>
        <end position="173"/>
    </location>
</feature>
<dbReference type="InterPro" id="IPR016169">
    <property type="entry name" value="FAD-bd_PCMH_sub2"/>
</dbReference>
<evidence type="ECO:0000256" key="2">
    <source>
        <dbReference type="ARBA" id="ARBA00022827"/>
    </source>
</evidence>
<evidence type="ECO:0000259" key="3">
    <source>
        <dbReference type="PROSITE" id="PS51387"/>
    </source>
</evidence>
<gene>
    <name evidence="4" type="ORF">LV82_00266</name>
</gene>
<dbReference type="GO" id="GO:0003824">
    <property type="term" value="F:catalytic activity"/>
    <property type="evidence" value="ECO:0007669"/>
    <property type="project" value="InterPro"/>
</dbReference>
<reference evidence="4 5" key="1">
    <citation type="submission" date="2018-01" db="EMBL/GenBank/DDBJ databases">
        <title>Genomic Encyclopedia of Archaeal and Bacterial Type Strains, Phase II (KMG-II): from individual species to whole genera.</title>
        <authorList>
            <person name="Goeker M."/>
        </authorList>
    </citation>
    <scope>NUCLEOTIDE SEQUENCE [LARGE SCALE GENOMIC DNA]</scope>
    <source>
        <strain evidence="4 5">DSM 12048</strain>
    </source>
</reference>
<sequence length="369" mass="39176">MRVTSENELAEAIRDARGPLRIRGGGTRPVGRPVAGELLDVSGLDGVVMYEPEALTIVVRAGLALSALEGMLAAENQRLAFEPADWRLLMDSQGEPTVGGMVAANVSGPRRVQAGACRDAILGVRFVDGTGQIVKNGGRVMKNVTGYDLARLVAGSWGTLGVITEIAFKTLPAPDLAATIIVDVHGATAAVAAMSAALSSPYDVTGAAYVPGEGVMIRVEGFEKSVAYRAGRLEALLGRHGEVRTEIDPVEVAGLWDRVARVAPLADLGGEIWRISTRPSAAPDLVARLAGDYMLDWGGGLIWAVLPEGEDARERLGRFDGHATLIRASEQTRSRIPPFQPQPEPIARIERALRAKFDPRGILNPGVMD</sequence>
<evidence type="ECO:0000313" key="4">
    <source>
        <dbReference type="EMBL" id="PPB82338.1"/>
    </source>
</evidence>
<dbReference type="RefSeq" id="WP_104068903.1">
    <property type="nucleotide sequence ID" value="NZ_PRDS01000001.1"/>
</dbReference>
<protein>
    <submittedName>
        <fullName evidence="4">Glycolate oxidase FAD binding subunit</fullName>
    </submittedName>
</protein>
<dbReference type="Proteomes" id="UP000239736">
    <property type="component" value="Unassembled WGS sequence"/>
</dbReference>
<dbReference type="PANTHER" id="PTHR11748:SF103">
    <property type="entry name" value="GLYCOLATE OXIDASE SUBUNIT GLCE"/>
    <property type="match status" value="1"/>
</dbReference>
<dbReference type="OrthoDB" id="9811557at2"/>
<dbReference type="InterPro" id="IPR006094">
    <property type="entry name" value="Oxid_FAD_bind_N"/>
</dbReference>
<dbReference type="InterPro" id="IPR036318">
    <property type="entry name" value="FAD-bd_PCMH-like_sf"/>
</dbReference>
<dbReference type="Pfam" id="PF01565">
    <property type="entry name" value="FAD_binding_4"/>
    <property type="match status" value="1"/>
</dbReference>
<dbReference type="AlphaFoldDB" id="A0A2S5JLR3"/>
<dbReference type="InterPro" id="IPR016166">
    <property type="entry name" value="FAD-bd_PCMH"/>
</dbReference>
<evidence type="ECO:0000313" key="5">
    <source>
        <dbReference type="Proteomes" id="UP000239736"/>
    </source>
</evidence>
<dbReference type="Gene3D" id="3.30.465.10">
    <property type="match status" value="1"/>
</dbReference>
<dbReference type="PANTHER" id="PTHR11748">
    <property type="entry name" value="D-LACTATE DEHYDROGENASE"/>
    <property type="match status" value="1"/>
</dbReference>
<keyword evidence="1" id="KW-0285">Flavoprotein</keyword>
<dbReference type="InterPro" id="IPR016164">
    <property type="entry name" value="FAD-linked_Oxase-like_C"/>
</dbReference>
<evidence type="ECO:0000256" key="1">
    <source>
        <dbReference type="ARBA" id="ARBA00022630"/>
    </source>
</evidence>
<name>A0A2S5JLR3_9RHOB</name>
<dbReference type="SUPFAM" id="SSF56176">
    <property type="entry name" value="FAD-binding/transporter-associated domain-like"/>
    <property type="match status" value="1"/>
</dbReference>
<dbReference type="PROSITE" id="PS51387">
    <property type="entry name" value="FAD_PCMH"/>
    <property type="match status" value="1"/>
</dbReference>